<accession>M1DAF2</accession>
<reference evidence="2" key="1">
    <citation type="journal article" date="2011" name="Nature">
        <title>Genome sequence and analysis of the tuber crop potato.</title>
        <authorList>
            <consortium name="The Potato Genome Sequencing Consortium"/>
        </authorList>
    </citation>
    <scope>NUCLEOTIDE SEQUENCE [LARGE SCALE GENOMIC DNA]</scope>
    <source>
        <strain evidence="2">cv. DM1-3 516 R44</strain>
    </source>
</reference>
<keyword evidence="2" id="KW-1185">Reference proteome</keyword>
<name>M1DAF2_SOLTU</name>
<sequence>MSLIGYSERLKFHCASPEGRNQVGDRKKVVGESSSSSAISRVIAQRWKSEVCWKRSSLASKKSSRQLAEQVSESNFVRCLNPLINWESCKTRGCGLDFGKQGGKLERWIVWRAASSSSNGSAVHPPLIAFNFVIWPN</sequence>
<dbReference type="EnsemblPlants" id="PGSC0003DMT400085858">
    <property type="protein sequence ID" value="PGSC0003DMT400085858"/>
    <property type="gene ID" value="PGSC0003DMG400035429"/>
</dbReference>
<evidence type="ECO:0000313" key="1">
    <source>
        <dbReference type="EnsemblPlants" id="PGSC0003DMT400085858"/>
    </source>
</evidence>
<dbReference type="Gramene" id="PGSC0003DMT400085858">
    <property type="protein sequence ID" value="PGSC0003DMT400085858"/>
    <property type="gene ID" value="PGSC0003DMG400035429"/>
</dbReference>
<dbReference type="InParanoid" id="M1DAF2"/>
<proteinExistence type="predicted"/>
<reference evidence="1" key="2">
    <citation type="submission" date="2015-06" db="UniProtKB">
        <authorList>
            <consortium name="EnsemblPlants"/>
        </authorList>
    </citation>
    <scope>IDENTIFICATION</scope>
    <source>
        <strain evidence="1">DM1-3 516 R44</strain>
    </source>
</reference>
<evidence type="ECO:0000313" key="2">
    <source>
        <dbReference type="Proteomes" id="UP000011115"/>
    </source>
</evidence>
<dbReference type="AlphaFoldDB" id="M1DAF2"/>
<organism evidence="1 2">
    <name type="scientific">Solanum tuberosum</name>
    <name type="common">Potato</name>
    <dbReference type="NCBI Taxonomy" id="4113"/>
    <lineage>
        <taxon>Eukaryota</taxon>
        <taxon>Viridiplantae</taxon>
        <taxon>Streptophyta</taxon>
        <taxon>Embryophyta</taxon>
        <taxon>Tracheophyta</taxon>
        <taxon>Spermatophyta</taxon>
        <taxon>Magnoliopsida</taxon>
        <taxon>eudicotyledons</taxon>
        <taxon>Gunneridae</taxon>
        <taxon>Pentapetalae</taxon>
        <taxon>asterids</taxon>
        <taxon>lamiids</taxon>
        <taxon>Solanales</taxon>
        <taxon>Solanaceae</taxon>
        <taxon>Solanoideae</taxon>
        <taxon>Solaneae</taxon>
        <taxon>Solanum</taxon>
    </lineage>
</organism>
<dbReference type="PaxDb" id="4113-PGSC0003DMT400085858"/>
<dbReference type="Proteomes" id="UP000011115">
    <property type="component" value="Unassembled WGS sequence"/>
</dbReference>
<protein>
    <submittedName>
        <fullName evidence="1">Uncharacterized protein</fullName>
    </submittedName>
</protein>
<dbReference type="HOGENOM" id="CLU_1868728_0_0_1"/>